<protein>
    <submittedName>
        <fullName evidence="1">Uncharacterized protein</fullName>
    </submittedName>
</protein>
<dbReference type="EMBL" id="GBXM01000585">
    <property type="protein sequence ID" value="JAI07993.1"/>
    <property type="molecule type" value="Transcribed_RNA"/>
</dbReference>
<accession>A0A0E9XZ37</accession>
<reference evidence="1" key="2">
    <citation type="journal article" date="2015" name="Fish Shellfish Immunol.">
        <title>Early steps in the European eel (Anguilla anguilla)-Vibrio vulnificus interaction in the gills: Role of the RtxA13 toxin.</title>
        <authorList>
            <person name="Callol A."/>
            <person name="Pajuelo D."/>
            <person name="Ebbesson L."/>
            <person name="Teles M."/>
            <person name="MacKenzie S."/>
            <person name="Amaro C."/>
        </authorList>
    </citation>
    <scope>NUCLEOTIDE SEQUENCE</scope>
</reference>
<proteinExistence type="predicted"/>
<evidence type="ECO:0000313" key="1">
    <source>
        <dbReference type="EMBL" id="JAI07993.1"/>
    </source>
</evidence>
<name>A0A0E9XZ37_ANGAN</name>
<dbReference type="AlphaFoldDB" id="A0A0E9XZ37"/>
<reference evidence="1" key="1">
    <citation type="submission" date="2014-11" db="EMBL/GenBank/DDBJ databases">
        <authorList>
            <person name="Amaro Gonzalez C."/>
        </authorList>
    </citation>
    <scope>NUCLEOTIDE SEQUENCE</scope>
</reference>
<sequence>MQFINTGNICEMDSQLHYIFLIKISTKVQ</sequence>
<organism evidence="1">
    <name type="scientific">Anguilla anguilla</name>
    <name type="common">European freshwater eel</name>
    <name type="synonym">Muraena anguilla</name>
    <dbReference type="NCBI Taxonomy" id="7936"/>
    <lineage>
        <taxon>Eukaryota</taxon>
        <taxon>Metazoa</taxon>
        <taxon>Chordata</taxon>
        <taxon>Craniata</taxon>
        <taxon>Vertebrata</taxon>
        <taxon>Euteleostomi</taxon>
        <taxon>Actinopterygii</taxon>
        <taxon>Neopterygii</taxon>
        <taxon>Teleostei</taxon>
        <taxon>Anguilliformes</taxon>
        <taxon>Anguillidae</taxon>
        <taxon>Anguilla</taxon>
    </lineage>
</organism>